<name>A0A0C9TS01_PAXIN</name>
<reference evidence="2 3" key="1">
    <citation type="submission" date="2014-06" db="EMBL/GenBank/DDBJ databases">
        <authorList>
            <consortium name="DOE Joint Genome Institute"/>
            <person name="Kuo A."/>
            <person name="Kohler A."/>
            <person name="Nagy L.G."/>
            <person name="Floudas D."/>
            <person name="Copeland A."/>
            <person name="Barry K.W."/>
            <person name="Cichocki N."/>
            <person name="Veneault-Fourrey C."/>
            <person name="LaButti K."/>
            <person name="Lindquist E.A."/>
            <person name="Lipzen A."/>
            <person name="Lundell T."/>
            <person name="Morin E."/>
            <person name="Murat C."/>
            <person name="Sun H."/>
            <person name="Tunlid A."/>
            <person name="Henrissat B."/>
            <person name="Grigoriev I.V."/>
            <person name="Hibbett D.S."/>
            <person name="Martin F."/>
            <person name="Nordberg H.P."/>
            <person name="Cantor M.N."/>
            <person name="Hua S.X."/>
        </authorList>
    </citation>
    <scope>NUCLEOTIDE SEQUENCE [LARGE SCALE GENOMIC DNA]</scope>
    <source>
        <strain evidence="2 3">ATCC 200175</strain>
    </source>
</reference>
<proteinExistence type="predicted"/>
<keyword evidence="3" id="KW-1185">Reference proteome</keyword>
<dbReference type="Proteomes" id="UP000053647">
    <property type="component" value="Unassembled WGS sequence"/>
</dbReference>
<evidence type="ECO:0000313" key="3">
    <source>
        <dbReference type="Proteomes" id="UP000053647"/>
    </source>
</evidence>
<evidence type="ECO:0000256" key="1">
    <source>
        <dbReference type="SAM" id="MobiDB-lite"/>
    </source>
</evidence>
<feature type="compositionally biased region" description="Basic and acidic residues" evidence="1">
    <location>
        <begin position="47"/>
        <end position="63"/>
    </location>
</feature>
<feature type="compositionally biased region" description="Polar residues" evidence="1">
    <location>
        <begin position="1"/>
        <end position="10"/>
    </location>
</feature>
<feature type="compositionally biased region" description="Basic and acidic residues" evidence="1">
    <location>
        <begin position="85"/>
        <end position="107"/>
    </location>
</feature>
<evidence type="ECO:0000313" key="2">
    <source>
        <dbReference type="EMBL" id="KIJ09981.1"/>
    </source>
</evidence>
<gene>
    <name evidence="2" type="ORF">PAXINDRAFT_16983</name>
</gene>
<feature type="compositionally biased region" description="Polar residues" evidence="1">
    <location>
        <begin position="34"/>
        <end position="43"/>
    </location>
</feature>
<reference evidence="3" key="2">
    <citation type="submission" date="2015-01" db="EMBL/GenBank/DDBJ databases">
        <title>Evolutionary Origins and Diversification of the Mycorrhizal Mutualists.</title>
        <authorList>
            <consortium name="DOE Joint Genome Institute"/>
            <consortium name="Mycorrhizal Genomics Consortium"/>
            <person name="Kohler A."/>
            <person name="Kuo A."/>
            <person name="Nagy L.G."/>
            <person name="Floudas D."/>
            <person name="Copeland A."/>
            <person name="Barry K.W."/>
            <person name="Cichocki N."/>
            <person name="Veneault-Fourrey C."/>
            <person name="LaButti K."/>
            <person name="Lindquist E.A."/>
            <person name="Lipzen A."/>
            <person name="Lundell T."/>
            <person name="Morin E."/>
            <person name="Murat C."/>
            <person name="Riley R."/>
            <person name="Ohm R."/>
            <person name="Sun H."/>
            <person name="Tunlid A."/>
            <person name="Henrissat B."/>
            <person name="Grigoriev I.V."/>
            <person name="Hibbett D.S."/>
            <person name="Martin F."/>
        </authorList>
    </citation>
    <scope>NUCLEOTIDE SEQUENCE [LARGE SCALE GENOMIC DNA]</scope>
    <source>
        <strain evidence="3">ATCC 200175</strain>
    </source>
</reference>
<accession>A0A0C9TS01</accession>
<dbReference type="EMBL" id="KN819423">
    <property type="protein sequence ID" value="KIJ09981.1"/>
    <property type="molecule type" value="Genomic_DNA"/>
</dbReference>
<protein>
    <submittedName>
        <fullName evidence="2">Uncharacterized protein</fullName>
    </submittedName>
</protein>
<dbReference type="AlphaFoldDB" id="A0A0C9TS01"/>
<organism evidence="2 3">
    <name type="scientific">Paxillus involutus ATCC 200175</name>
    <dbReference type="NCBI Taxonomy" id="664439"/>
    <lineage>
        <taxon>Eukaryota</taxon>
        <taxon>Fungi</taxon>
        <taxon>Dikarya</taxon>
        <taxon>Basidiomycota</taxon>
        <taxon>Agaricomycotina</taxon>
        <taxon>Agaricomycetes</taxon>
        <taxon>Agaricomycetidae</taxon>
        <taxon>Boletales</taxon>
        <taxon>Paxilineae</taxon>
        <taxon>Paxillaceae</taxon>
        <taxon>Paxillus</taxon>
    </lineage>
</organism>
<sequence length="118" mass="12799">MPHPPNSTCQMAVEEATGTLNPNANGAGTAMPVGTSNGLPNESNENEEGKGRMEEEKGEDVHHAYVVPSPTPQPTQLRTTPPKRMPYDRRSNGRHRGSNERHHDSKPVKAGQLRGQVA</sequence>
<feature type="region of interest" description="Disordered" evidence="1">
    <location>
        <begin position="1"/>
        <end position="118"/>
    </location>
</feature>
<dbReference type="HOGENOM" id="CLU_2073887_0_0_1"/>